<dbReference type="SUPFAM" id="SSF47027">
    <property type="entry name" value="Acyl-CoA binding protein"/>
    <property type="match status" value="1"/>
</dbReference>
<dbReference type="STRING" id="48709.A0A1D2MPC7"/>
<accession>A0A1D2MPC7</accession>
<evidence type="ECO:0000256" key="1">
    <source>
        <dbReference type="ARBA" id="ARBA00023121"/>
    </source>
</evidence>
<dbReference type="FunFam" id="1.20.80.10:FF:000010">
    <property type="entry name" value="Acyl-CoA-binding domain-containing protein 5"/>
    <property type="match status" value="1"/>
</dbReference>
<dbReference type="GO" id="GO:0006631">
    <property type="term" value="P:fatty acid metabolic process"/>
    <property type="evidence" value="ECO:0007669"/>
    <property type="project" value="TreeGrafter"/>
</dbReference>
<evidence type="ECO:0000256" key="3">
    <source>
        <dbReference type="SAM" id="Phobius"/>
    </source>
</evidence>
<dbReference type="PROSITE" id="PS51228">
    <property type="entry name" value="ACB_2"/>
    <property type="match status" value="1"/>
</dbReference>
<name>A0A1D2MPC7_ORCCI</name>
<keyword evidence="6" id="KW-1185">Reference proteome</keyword>
<keyword evidence="3" id="KW-1133">Transmembrane helix</keyword>
<dbReference type="GO" id="GO:0005737">
    <property type="term" value="C:cytoplasm"/>
    <property type="evidence" value="ECO:0007669"/>
    <property type="project" value="TreeGrafter"/>
</dbReference>
<dbReference type="AlphaFoldDB" id="A0A1D2MPC7"/>
<reference evidence="5 6" key="1">
    <citation type="journal article" date="2016" name="Genome Biol. Evol.">
        <title>Gene Family Evolution Reflects Adaptation to Soil Environmental Stressors in the Genome of the Collembolan Orchesella cincta.</title>
        <authorList>
            <person name="Faddeeva-Vakhrusheva A."/>
            <person name="Derks M.F."/>
            <person name="Anvar S.Y."/>
            <person name="Agamennone V."/>
            <person name="Suring W."/>
            <person name="Smit S."/>
            <person name="van Straalen N.M."/>
            <person name="Roelofs D."/>
        </authorList>
    </citation>
    <scope>NUCLEOTIDE SEQUENCE [LARGE SCALE GENOMIC DNA]</scope>
    <source>
        <tissue evidence="5">Mixed pool</tissue>
    </source>
</reference>
<sequence length="449" mass="50148">MSVEEKFQAAVRVIHSLPKDGPYQPSNSSKLKFYGLYKQATEGKNTISKPGFWDVIGRAKWEAWNKLGSISKEEAMNQYVDSLKEIVETMSFNGEVEDFLDSIGPFYEFVNLQGNEMNHIKEKLEEVTSSSGSSSANSRGTSAENSKQSSPVKTFKNGNEEGDNEDEISTSETAEVIVETSTATYESKSVKNYHAQNGNPYKMTNGDCNDNAIPPPAPTHSYSHQNGFIRNFQNDNAQDEVLTITTPHDCIPCKEDLEREFNGDTGHSKVKITSSIETVVSVATSGTESEKYYSGDSEPEIDEKYTMSFASNECYPSTSAAALVQMQSNESKAIVSSPSKKSKERVSLKGSSNSRNLNPDVVLQQTVERINRDVDHILARLRILEAAYAANADVATRTPNQRGKRRILGSLSTQSIAFIVMWPFAVHFLMKLLSWWWRRRRNTTRAITY</sequence>
<dbReference type="Proteomes" id="UP000094527">
    <property type="component" value="Unassembled WGS sequence"/>
</dbReference>
<feature type="region of interest" description="Disordered" evidence="2">
    <location>
        <begin position="124"/>
        <end position="174"/>
    </location>
</feature>
<dbReference type="GO" id="GO:0000062">
    <property type="term" value="F:fatty-acyl-CoA binding"/>
    <property type="evidence" value="ECO:0007669"/>
    <property type="project" value="InterPro"/>
</dbReference>
<organism evidence="5 6">
    <name type="scientific">Orchesella cincta</name>
    <name type="common">Springtail</name>
    <name type="synonym">Podura cincta</name>
    <dbReference type="NCBI Taxonomy" id="48709"/>
    <lineage>
        <taxon>Eukaryota</taxon>
        <taxon>Metazoa</taxon>
        <taxon>Ecdysozoa</taxon>
        <taxon>Arthropoda</taxon>
        <taxon>Hexapoda</taxon>
        <taxon>Collembola</taxon>
        <taxon>Entomobryomorpha</taxon>
        <taxon>Entomobryoidea</taxon>
        <taxon>Orchesellidae</taxon>
        <taxon>Orchesellinae</taxon>
        <taxon>Orchesella</taxon>
    </lineage>
</organism>
<feature type="domain" description="ACB" evidence="4">
    <location>
        <begin position="3"/>
        <end position="92"/>
    </location>
</feature>
<dbReference type="CDD" id="cd00435">
    <property type="entry name" value="ACBP"/>
    <property type="match status" value="1"/>
</dbReference>
<dbReference type="OrthoDB" id="71307at2759"/>
<dbReference type="GO" id="GO:0019915">
    <property type="term" value="P:lipid storage"/>
    <property type="evidence" value="ECO:0007669"/>
    <property type="project" value="UniProtKB-ARBA"/>
</dbReference>
<comment type="caution">
    <text evidence="5">The sequence shown here is derived from an EMBL/GenBank/DDBJ whole genome shotgun (WGS) entry which is preliminary data.</text>
</comment>
<dbReference type="PANTHER" id="PTHR23310">
    <property type="entry name" value="ACYL-COA-BINDING PROTEIN, ACBP"/>
    <property type="match status" value="1"/>
</dbReference>
<dbReference type="Pfam" id="PF00887">
    <property type="entry name" value="ACBP"/>
    <property type="match status" value="1"/>
</dbReference>
<feature type="transmembrane region" description="Helical" evidence="3">
    <location>
        <begin position="416"/>
        <end position="437"/>
    </location>
</feature>
<evidence type="ECO:0000313" key="5">
    <source>
        <dbReference type="EMBL" id="ODM94721.1"/>
    </source>
</evidence>
<feature type="compositionally biased region" description="Acidic residues" evidence="2">
    <location>
        <begin position="160"/>
        <end position="169"/>
    </location>
</feature>
<feature type="compositionally biased region" description="Low complexity" evidence="2">
    <location>
        <begin position="128"/>
        <end position="143"/>
    </location>
</feature>
<evidence type="ECO:0000259" key="4">
    <source>
        <dbReference type="PROSITE" id="PS51228"/>
    </source>
</evidence>
<evidence type="ECO:0000313" key="6">
    <source>
        <dbReference type="Proteomes" id="UP000094527"/>
    </source>
</evidence>
<keyword evidence="3" id="KW-0812">Transmembrane</keyword>
<dbReference type="PRINTS" id="PR00689">
    <property type="entry name" value="ACOABINDINGP"/>
</dbReference>
<protein>
    <submittedName>
        <fullName evidence="5">Acyl-CoA-binding domain-containing protein 5</fullName>
    </submittedName>
</protein>
<dbReference type="InterPro" id="IPR014352">
    <property type="entry name" value="FERM/acyl-CoA-bd_prot_sf"/>
</dbReference>
<feature type="region of interest" description="Disordered" evidence="2">
    <location>
        <begin position="333"/>
        <end position="353"/>
    </location>
</feature>
<proteinExistence type="predicted"/>
<dbReference type="InterPro" id="IPR035984">
    <property type="entry name" value="Acyl-CoA-binding_sf"/>
</dbReference>
<dbReference type="InterPro" id="IPR000582">
    <property type="entry name" value="Acyl-CoA-binding_protein"/>
</dbReference>
<keyword evidence="1" id="KW-0446">Lipid-binding</keyword>
<dbReference type="EMBL" id="LJIJ01000763">
    <property type="protein sequence ID" value="ODM94721.1"/>
    <property type="molecule type" value="Genomic_DNA"/>
</dbReference>
<dbReference type="Gene3D" id="1.20.80.10">
    <property type="match status" value="1"/>
</dbReference>
<gene>
    <name evidence="5" type="ORF">Ocin01_11961</name>
</gene>
<keyword evidence="3" id="KW-0472">Membrane</keyword>
<evidence type="ECO:0000256" key="2">
    <source>
        <dbReference type="SAM" id="MobiDB-lite"/>
    </source>
</evidence>
<dbReference type="PANTHER" id="PTHR23310:SF77">
    <property type="entry name" value="LD25952P"/>
    <property type="match status" value="1"/>
</dbReference>